<gene>
    <name evidence="2" type="ORF">HW555_009038</name>
</gene>
<organism evidence="2 3">
    <name type="scientific">Spodoptera exigua</name>
    <name type="common">Beet armyworm</name>
    <name type="synonym">Noctua fulgens</name>
    <dbReference type="NCBI Taxonomy" id="7107"/>
    <lineage>
        <taxon>Eukaryota</taxon>
        <taxon>Metazoa</taxon>
        <taxon>Ecdysozoa</taxon>
        <taxon>Arthropoda</taxon>
        <taxon>Hexapoda</taxon>
        <taxon>Insecta</taxon>
        <taxon>Pterygota</taxon>
        <taxon>Neoptera</taxon>
        <taxon>Endopterygota</taxon>
        <taxon>Lepidoptera</taxon>
        <taxon>Glossata</taxon>
        <taxon>Ditrysia</taxon>
        <taxon>Noctuoidea</taxon>
        <taxon>Noctuidae</taxon>
        <taxon>Amphipyrinae</taxon>
        <taxon>Spodoptera</taxon>
    </lineage>
</organism>
<accession>A0A835L781</accession>
<dbReference type="PANTHER" id="PTHR19446">
    <property type="entry name" value="REVERSE TRANSCRIPTASES"/>
    <property type="match status" value="1"/>
</dbReference>
<keyword evidence="3" id="KW-1185">Reference proteome</keyword>
<dbReference type="Proteomes" id="UP000648187">
    <property type="component" value="Unassembled WGS sequence"/>
</dbReference>
<proteinExistence type="predicted"/>
<comment type="caution">
    <text evidence="2">The sequence shown here is derived from an EMBL/GenBank/DDBJ whole genome shotgun (WGS) entry which is preliminary data.</text>
</comment>
<dbReference type="EMBL" id="JACKWZ010000188">
    <property type="protein sequence ID" value="KAF9412468.1"/>
    <property type="molecule type" value="Genomic_DNA"/>
</dbReference>
<dbReference type="AlphaFoldDB" id="A0A835L781"/>
<feature type="region of interest" description="Disordered" evidence="1">
    <location>
        <begin position="157"/>
        <end position="183"/>
    </location>
</feature>
<feature type="compositionally biased region" description="Basic and acidic residues" evidence="1">
    <location>
        <begin position="158"/>
        <end position="175"/>
    </location>
</feature>
<name>A0A835L781_SPOEX</name>
<reference evidence="2" key="1">
    <citation type="submission" date="2020-08" db="EMBL/GenBank/DDBJ databases">
        <title>Spodoptera exigua strain:BAW_Kor-Di-RS1 Genome sequencing and assembly.</title>
        <authorList>
            <person name="Kim J."/>
            <person name="Nam H.Y."/>
            <person name="Kwon M."/>
            <person name="Choi J.H."/>
            <person name="Cho S.R."/>
            <person name="Kim G.-H."/>
        </authorList>
    </citation>
    <scope>NUCLEOTIDE SEQUENCE</scope>
    <source>
        <strain evidence="2">BAW_Kor-Di-RS1</strain>
        <tissue evidence="2">Whole-body</tissue>
    </source>
</reference>
<evidence type="ECO:0000256" key="1">
    <source>
        <dbReference type="SAM" id="MobiDB-lite"/>
    </source>
</evidence>
<sequence>MITKLSKKIKEGIRKDRKAGRLQKLEKHILATGGTRKALKELRESNPWIPTLKNNHCNITNRKQINKAATQFYQHLYSNQDDTNQGIYEIRTPNPCPSDPEPEILPSEVRKAILSQKSDKAPGPDKITNELLKGTVEELAPILTKIFNKVITSGNIPEQDRRLKEPQQTTKDKTRQSCGLDLD</sequence>
<protein>
    <recommendedName>
        <fullName evidence="4">Endonuclease-reverse transcriptase</fullName>
    </recommendedName>
</protein>
<evidence type="ECO:0000313" key="3">
    <source>
        <dbReference type="Proteomes" id="UP000648187"/>
    </source>
</evidence>
<evidence type="ECO:0000313" key="2">
    <source>
        <dbReference type="EMBL" id="KAF9412468.1"/>
    </source>
</evidence>
<evidence type="ECO:0008006" key="4">
    <source>
        <dbReference type="Google" id="ProtNLM"/>
    </source>
</evidence>